<proteinExistence type="predicted"/>
<evidence type="ECO:0008006" key="4">
    <source>
        <dbReference type="Google" id="ProtNLM"/>
    </source>
</evidence>
<protein>
    <recommendedName>
        <fullName evidence="4">F-box protein</fullName>
    </recommendedName>
</protein>
<comment type="caution">
    <text evidence="2">The sequence shown here is derived from an EMBL/GenBank/DDBJ whole genome shotgun (WGS) entry which is preliminary data.</text>
</comment>
<reference evidence="2" key="1">
    <citation type="journal article" date="2020" name="bioRxiv">
        <title>Comparative genomics of Chlamydomonas.</title>
        <authorList>
            <person name="Craig R.J."/>
            <person name="Hasan A.R."/>
            <person name="Ness R.W."/>
            <person name="Keightley P.D."/>
        </authorList>
    </citation>
    <scope>NUCLEOTIDE SEQUENCE</scope>
    <source>
        <strain evidence="2">CCAP 11/70</strain>
    </source>
</reference>
<name>A0A836BTG7_9CHLO</name>
<feature type="compositionally biased region" description="Gly residues" evidence="1">
    <location>
        <begin position="311"/>
        <end position="321"/>
    </location>
</feature>
<evidence type="ECO:0000313" key="2">
    <source>
        <dbReference type="EMBL" id="KAG2488082.1"/>
    </source>
</evidence>
<evidence type="ECO:0000256" key="1">
    <source>
        <dbReference type="SAM" id="MobiDB-lite"/>
    </source>
</evidence>
<gene>
    <name evidence="2" type="ORF">HYH03_013385</name>
</gene>
<dbReference type="OrthoDB" id="550711at2759"/>
<dbReference type="AlphaFoldDB" id="A0A836BTG7"/>
<feature type="compositionally biased region" description="Gly residues" evidence="1">
    <location>
        <begin position="331"/>
        <end position="352"/>
    </location>
</feature>
<dbReference type="Proteomes" id="UP000612055">
    <property type="component" value="Unassembled WGS sequence"/>
</dbReference>
<evidence type="ECO:0000313" key="3">
    <source>
        <dbReference type="Proteomes" id="UP000612055"/>
    </source>
</evidence>
<keyword evidence="3" id="KW-1185">Reference proteome</keyword>
<feature type="region of interest" description="Disordered" evidence="1">
    <location>
        <begin position="299"/>
        <end position="352"/>
    </location>
</feature>
<organism evidence="2 3">
    <name type="scientific">Edaphochlamys debaryana</name>
    <dbReference type="NCBI Taxonomy" id="47281"/>
    <lineage>
        <taxon>Eukaryota</taxon>
        <taxon>Viridiplantae</taxon>
        <taxon>Chlorophyta</taxon>
        <taxon>core chlorophytes</taxon>
        <taxon>Chlorophyceae</taxon>
        <taxon>CS clade</taxon>
        <taxon>Chlamydomonadales</taxon>
        <taxon>Chlamydomonadales incertae sedis</taxon>
        <taxon>Edaphochlamys</taxon>
    </lineage>
</organism>
<accession>A0A836BTG7</accession>
<dbReference type="EMBL" id="JAEHOE010000088">
    <property type="protein sequence ID" value="KAG2488082.1"/>
    <property type="molecule type" value="Genomic_DNA"/>
</dbReference>
<sequence>MSAAAAAGEARGGASEDGAAAADAAPAWGLLPPDVVAEVFLRLDLPCMLHAVLACRSRALAAAERGVLRTQRVCKEQGLWRASLDQVPGLARALADAWRQQPSLASLIGHLMMESQDCPSLPVLQLFYALDLLWARYERRRHLPAWVQRERGDPYLALDEAAAEAEAAEEEAEAEEAWDPADPAWTRRRWEAAKRMAQSAEFLCMCGCGVLPLSPAALARLRRRTGFAPAGGGTGPGPHIPRLVPADVAAYSPTAGRLTEWLLGMQDLMSSAYEVDSARAWDWPQRFVLKLRRLSPAAAGTQPPAVYSSGGSSGSGGGGSAGKCSSSSGGDSSGGSGGGFGRGGGGIDRGGGNDGGGGGGGIGGGGAAGLLKAVQAARDLLGCHLAHYQLRSQRAQVLMILLSLGAHPAFDRAQPPPGAPPLPRLTAASTSAQMLEAAAAWRQALGAAFGGLPAIDATFTKVETELHRIEADELDIRQEEQSTVRLLQSFR</sequence>